<dbReference type="PANTHER" id="PTHR12215">
    <property type="entry name" value="PHOSPHOPANTETHEINE TRANSFERASE"/>
    <property type="match status" value="1"/>
</dbReference>
<dbReference type="RefSeq" id="WP_137262092.1">
    <property type="nucleotide sequence ID" value="NZ_SZQL01000009.1"/>
</dbReference>
<accession>A0A4U3L197</accession>
<evidence type="ECO:0000256" key="1">
    <source>
        <dbReference type="ARBA" id="ARBA00001946"/>
    </source>
</evidence>
<dbReference type="PANTHER" id="PTHR12215:SF10">
    <property type="entry name" value="L-AMINOADIPATE-SEMIALDEHYDE DEHYDROGENASE-PHOSPHOPANTETHEINYL TRANSFERASE"/>
    <property type="match status" value="1"/>
</dbReference>
<dbReference type="InterPro" id="IPR004568">
    <property type="entry name" value="Ppantetheine-prot_Trfase_dom"/>
</dbReference>
<sequence length="211" mass="24187">MIKVYFSSYSKKLSHSAFSAYLNLLPPALEQQIMRFKKWEDQHAGLYGKLLLIKSLREAGLSTDLLQLKYTGYGRPYLTNTPDFNISHSGCFAVCALSFQGKIGVDIEEMKPVSISDFREVFSAAEWNKIINSENSSYWFYHYWTAKEAVIKADGGGLSLPLKYINIDNNKTKTGKKCWFIKNIAIHNNYMLHIATNKAIDKEIELLEVYF</sequence>
<keyword evidence="5" id="KW-0460">Magnesium</keyword>
<dbReference type="GO" id="GO:0005829">
    <property type="term" value="C:cytosol"/>
    <property type="evidence" value="ECO:0007669"/>
    <property type="project" value="TreeGrafter"/>
</dbReference>
<evidence type="ECO:0000313" key="9">
    <source>
        <dbReference type="Proteomes" id="UP000305848"/>
    </source>
</evidence>
<organism evidence="8 9">
    <name type="scientific">Ilyomonas limi</name>
    <dbReference type="NCBI Taxonomy" id="2575867"/>
    <lineage>
        <taxon>Bacteria</taxon>
        <taxon>Pseudomonadati</taxon>
        <taxon>Bacteroidota</taxon>
        <taxon>Chitinophagia</taxon>
        <taxon>Chitinophagales</taxon>
        <taxon>Chitinophagaceae</taxon>
        <taxon>Ilyomonas</taxon>
    </lineage>
</organism>
<comment type="similarity">
    <text evidence="2">Belongs to the P-Pant transferase superfamily. Gsp/Sfp/HetI/AcpT family.</text>
</comment>
<evidence type="ECO:0000256" key="3">
    <source>
        <dbReference type="ARBA" id="ARBA00022679"/>
    </source>
</evidence>
<dbReference type="NCBIfam" id="TIGR00556">
    <property type="entry name" value="pantethn_trn"/>
    <property type="match status" value="1"/>
</dbReference>
<dbReference type="EMBL" id="SZQL01000009">
    <property type="protein sequence ID" value="TKK67989.1"/>
    <property type="molecule type" value="Genomic_DNA"/>
</dbReference>
<reference evidence="8 9" key="1">
    <citation type="submission" date="2019-05" db="EMBL/GenBank/DDBJ databases">
        <title>Panacibacter sp. strain 17mud1-8 Genome sequencing and assembly.</title>
        <authorList>
            <person name="Chhetri G."/>
        </authorList>
    </citation>
    <scope>NUCLEOTIDE SEQUENCE [LARGE SCALE GENOMIC DNA]</scope>
    <source>
        <strain evidence="8 9">17mud1-8</strain>
    </source>
</reference>
<comment type="caution">
    <text evidence="8">The sequence shown here is derived from an EMBL/GenBank/DDBJ whole genome shotgun (WGS) entry which is preliminary data.</text>
</comment>
<dbReference type="AlphaFoldDB" id="A0A4U3L197"/>
<dbReference type="Pfam" id="PF01648">
    <property type="entry name" value="ACPS"/>
    <property type="match status" value="1"/>
</dbReference>
<dbReference type="InterPro" id="IPR055066">
    <property type="entry name" value="AASDHPPT_N"/>
</dbReference>
<dbReference type="InterPro" id="IPR050559">
    <property type="entry name" value="P-Pant_transferase_sf"/>
</dbReference>
<dbReference type="GO" id="GO:0019878">
    <property type="term" value="P:lysine biosynthetic process via aminoadipic acid"/>
    <property type="evidence" value="ECO:0007669"/>
    <property type="project" value="TreeGrafter"/>
</dbReference>
<proteinExistence type="inferred from homology"/>
<evidence type="ECO:0000256" key="5">
    <source>
        <dbReference type="ARBA" id="ARBA00022842"/>
    </source>
</evidence>
<protein>
    <submittedName>
        <fullName evidence="8">4'-phosphopantetheinyl transferase superfamily protein</fullName>
    </submittedName>
</protein>
<dbReference type="GO" id="GO:0006633">
    <property type="term" value="P:fatty acid biosynthetic process"/>
    <property type="evidence" value="ECO:0007669"/>
    <property type="project" value="InterPro"/>
</dbReference>
<evidence type="ECO:0000256" key="4">
    <source>
        <dbReference type="ARBA" id="ARBA00022723"/>
    </source>
</evidence>
<gene>
    <name evidence="8" type="ORF">FC093_12290</name>
</gene>
<evidence type="ECO:0000259" key="7">
    <source>
        <dbReference type="Pfam" id="PF22624"/>
    </source>
</evidence>
<dbReference type="InterPro" id="IPR008278">
    <property type="entry name" value="4-PPantetheinyl_Trfase_dom"/>
</dbReference>
<feature type="domain" description="4'-phosphopantetheinyl transferase N-terminal" evidence="7">
    <location>
        <begin position="15"/>
        <end position="96"/>
    </location>
</feature>
<dbReference type="Proteomes" id="UP000305848">
    <property type="component" value="Unassembled WGS sequence"/>
</dbReference>
<evidence type="ECO:0000256" key="2">
    <source>
        <dbReference type="ARBA" id="ARBA00010990"/>
    </source>
</evidence>
<name>A0A4U3L197_9BACT</name>
<dbReference type="OrthoDB" id="9808281at2"/>
<evidence type="ECO:0000259" key="6">
    <source>
        <dbReference type="Pfam" id="PF01648"/>
    </source>
</evidence>
<evidence type="ECO:0000313" key="8">
    <source>
        <dbReference type="EMBL" id="TKK67989.1"/>
    </source>
</evidence>
<keyword evidence="3 8" id="KW-0808">Transferase</keyword>
<dbReference type="Gene3D" id="3.90.470.20">
    <property type="entry name" value="4'-phosphopantetheinyl transferase domain"/>
    <property type="match status" value="2"/>
</dbReference>
<dbReference type="InterPro" id="IPR037143">
    <property type="entry name" value="4-PPantetheinyl_Trfase_dom_sf"/>
</dbReference>
<keyword evidence="4" id="KW-0479">Metal-binding</keyword>
<keyword evidence="9" id="KW-1185">Reference proteome</keyword>
<dbReference type="GO" id="GO:0008897">
    <property type="term" value="F:holo-[acyl-carrier-protein] synthase activity"/>
    <property type="evidence" value="ECO:0007669"/>
    <property type="project" value="InterPro"/>
</dbReference>
<feature type="domain" description="4'-phosphopantetheinyl transferase" evidence="6">
    <location>
        <begin position="103"/>
        <end position="187"/>
    </location>
</feature>
<comment type="cofactor">
    <cofactor evidence="1">
        <name>Mg(2+)</name>
        <dbReference type="ChEBI" id="CHEBI:18420"/>
    </cofactor>
</comment>
<dbReference type="Pfam" id="PF22624">
    <property type="entry name" value="AASDHPPT_N"/>
    <property type="match status" value="1"/>
</dbReference>
<dbReference type="GO" id="GO:0000287">
    <property type="term" value="F:magnesium ion binding"/>
    <property type="evidence" value="ECO:0007669"/>
    <property type="project" value="InterPro"/>
</dbReference>
<dbReference type="SUPFAM" id="SSF56214">
    <property type="entry name" value="4'-phosphopantetheinyl transferase"/>
    <property type="match status" value="2"/>
</dbReference>